<comment type="caution">
    <text evidence="2">The sequence shown here is derived from an EMBL/GenBank/DDBJ whole genome shotgun (WGS) entry which is preliminary data.</text>
</comment>
<dbReference type="EMBL" id="JBFXLT010000013">
    <property type="protein sequence ID" value="KAL2818639.1"/>
    <property type="molecule type" value="Genomic_DNA"/>
</dbReference>
<dbReference type="PANTHER" id="PTHR12905">
    <property type="entry name" value="METALLOPHOSPHOESTERASE"/>
    <property type="match status" value="1"/>
</dbReference>
<protein>
    <submittedName>
        <fullName evidence="2">Metallo-dependent phosphatase-like protein</fullName>
    </submittedName>
</protein>
<evidence type="ECO:0000313" key="2">
    <source>
        <dbReference type="EMBL" id="KAL2818639.1"/>
    </source>
</evidence>
<organism evidence="2 3">
    <name type="scientific">Aspergillus granulosus</name>
    <dbReference type="NCBI Taxonomy" id="176169"/>
    <lineage>
        <taxon>Eukaryota</taxon>
        <taxon>Fungi</taxon>
        <taxon>Dikarya</taxon>
        <taxon>Ascomycota</taxon>
        <taxon>Pezizomycotina</taxon>
        <taxon>Eurotiomycetes</taxon>
        <taxon>Eurotiomycetidae</taxon>
        <taxon>Eurotiales</taxon>
        <taxon>Aspergillaceae</taxon>
        <taxon>Aspergillus</taxon>
        <taxon>Aspergillus subgen. Nidulantes</taxon>
    </lineage>
</organism>
<name>A0ABR4HU39_9EURO</name>
<accession>A0ABR4HU39</accession>
<evidence type="ECO:0000313" key="3">
    <source>
        <dbReference type="Proteomes" id="UP001610334"/>
    </source>
</evidence>
<dbReference type="SUPFAM" id="SSF56300">
    <property type="entry name" value="Metallo-dependent phosphatases"/>
    <property type="match status" value="1"/>
</dbReference>
<feature type="domain" description="Calcineurin-like phosphoesterase" evidence="1">
    <location>
        <begin position="47"/>
        <end position="267"/>
    </location>
</feature>
<sequence length="367" mass="41155">MSNPFHPRAYADYLLASPLAALVYPLHHLLLRLRGPPRLPPPDARPIRVVCISDTHTLEWTDIPDGDLLIHAGDLSNDGSVREIQAAVDWLNKLPHPHKVVIGGNHDSYFDIRSRRPEDRDQSFAAISSSTASIRSFDDFDSPHLIEWGDIHYLQHSSVTLTFYPPSPQSATASSALLSSRPRSLTLYGAPQIPAIMPLGPEHAFTYPPHHDAWSGTVPANTDILITHTPPQFHRDLSPIYSTGCPYLLAESWRVRPLLHVFGHLHAGYGKEPVHWDEAQKAWERICTSRLSRARKSRINSFFLGFLRDLIDIPGWVDSARVVAYGILGIVWAKVWGGELRGGWMVNAACMYRDSGQLRNKPHIIIL</sequence>
<keyword evidence="3" id="KW-1185">Reference proteome</keyword>
<reference evidence="2 3" key="1">
    <citation type="submission" date="2024-07" db="EMBL/GenBank/DDBJ databases">
        <title>Section-level genome sequencing and comparative genomics of Aspergillus sections Usti and Cavernicolus.</title>
        <authorList>
            <consortium name="Lawrence Berkeley National Laboratory"/>
            <person name="Nybo J.L."/>
            <person name="Vesth T.C."/>
            <person name="Theobald S."/>
            <person name="Frisvad J.C."/>
            <person name="Larsen T.O."/>
            <person name="Kjaerboelling I."/>
            <person name="Rothschild-Mancinelli K."/>
            <person name="Lyhne E.K."/>
            <person name="Kogle M.E."/>
            <person name="Barry K."/>
            <person name="Clum A."/>
            <person name="Na H."/>
            <person name="Ledsgaard L."/>
            <person name="Lin J."/>
            <person name="Lipzen A."/>
            <person name="Kuo A."/>
            <person name="Riley R."/>
            <person name="Mondo S."/>
            <person name="Labutti K."/>
            <person name="Haridas S."/>
            <person name="Pangalinan J."/>
            <person name="Salamov A.A."/>
            <person name="Simmons B.A."/>
            <person name="Magnuson J.K."/>
            <person name="Chen J."/>
            <person name="Drula E."/>
            <person name="Henrissat B."/>
            <person name="Wiebenga A."/>
            <person name="Lubbers R.J."/>
            <person name="Gomes A.C."/>
            <person name="Makela M.R."/>
            <person name="Stajich J."/>
            <person name="Grigoriev I.V."/>
            <person name="Mortensen U.H."/>
            <person name="De Vries R.P."/>
            <person name="Baker S.E."/>
            <person name="Andersen M.R."/>
        </authorList>
    </citation>
    <scope>NUCLEOTIDE SEQUENCE [LARGE SCALE GENOMIC DNA]</scope>
    <source>
        <strain evidence="2 3">CBS 588.65</strain>
    </source>
</reference>
<gene>
    <name evidence="2" type="ORF">BJX63DRAFT_58779</name>
</gene>
<dbReference type="PANTHER" id="PTHR12905:SF18">
    <property type="entry name" value="ESTER HYDROLASE, PUTATIVE (AFU_ORTHOLOGUE AFUA_4G03130)-RELATED"/>
    <property type="match status" value="1"/>
</dbReference>
<dbReference type="Proteomes" id="UP001610334">
    <property type="component" value="Unassembled WGS sequence"/>
</dbReference>
<dbReference type="Gene3D" id="3.60.21.10">
    <property type="match status" value="1"/>
</dbReference>
<dbReference type="InterPro" id="IPR004843">
    <property type="entry name" value="Calcineurin-like_PHP"/>
</dbReference>
<proteinExistence type="predicted"/>
<dbReference type="InterPro" id="IPR029052">
    <property type="entry name" value="Metallo-depent_PP-like"/>
</dbReference>
<evidence type="ECO:0000259" key="1">
    <source>
        <dbReference type="Pfam" id="PF00149"/>
    </source>
</evidence>
<dbReference type="InterPro" id="IPR051693">
    <property type="entry name" value="UPF0046_metallophosphoest"/>
</dbReference>
<dbReference type="CDD" id="cd07379">
    <property type="entry name" value="MPP_239FB"/>
    <property type="match status" value="1"/>
</dbReference>
<dbReference type="Pfam" id="PF00149">
    <property type="entry name" value="Metallophos"/>
    <property type="match status" value="1"/>
</dbReference>